<feature type="region of interest" description="Disordered" evidence="1">
    <location>
        <begin position="1"/>
        <end position="31"/>
    </location>
</feature>
<sequence>MPMPTIEDTSRGRNSTEWRSSSSSTAQHASTHSLFRSLPKLIHMVLWPRGIIPFGTSFCVYGAELIGEPMHQSSHGVRVYMKQITARPHQDFLFSELLVVPREAVCRQPRLFRSANKARRQCTAC</sequence>
<dbReference type="KEGG" id="vcn:VOLCADRAFT_98907"/>
<feature type="compositionally biased region" description="Low complexity" evidence="1">
    <location>
        <begin position="20"/>
        <end position="31"/>
    </location>
</feature>
<evidence type="ECO:0000313" key="2">
    <source>
        <dbReference type="EMBL" id="EFJ41114.1"/>
    </source>
</evidence>
<dbReference type="EMBL" id="GL378400">
    <property type="protein sequence ID" value="EFJ41114.1"/>
    <property type="molecule type" value="Genomic_DNA"/>
</dbReference>
<evidence type="ECO:0000256" key="1">
    <source>
        <dbReference type="SAM" id="MobiDB-lite"/>
    </source>
</evidence>
<keyword evidence="3" id="KW-1185">Reference proteome</keyword>
<protein>
    <submittedName>
        <fullName evidence="2">Uncharacterized protein</fullName>
    </submittedName>
</protein>
<dbReference type="Proteomes" id="UP000001058">
    <property type="component" value="Unassembled WGS sequence"/>
</dbReference>
<dbReference type="GeneID" id="9622908"/>
<reference evidence="2 3" key="1">
    <citation type="journal article" date="2010" name="Science">
        <title>Genomic analysis of organismal complexity in the multicellular green alga Volvox carteri.</title>
        <authorList>
            <person name="Prochnik S.E."/>
            <person name="Umen J."/>
            <person name="Nedelcu A.M."/>
            <person name="Hallmann A."/>
            <person name="Miller S.M."/>
            <person name="Nishii I."/>
            <person name="Ferris P."/>
            <person name="Kuo A."/>
            <person name="Mitros T."/>
            <person name="Fritz-Laylin L.K."/>
            <person name="Hellsten U."/>
            <person name="Chapman J."/>
            <person name="Simakov O."/>
            <person name="Rensing S.A."/>
            <person name="Terry A."/>
            <person name="Pangilinan J."/>
            <person name="Kapitonov V."/>
            <person name="Jurka J."/>
            <person name="Salamov A."/>
            <person name="Shapiro H."/>
            <person name="Schmutz J."/>
            <person name="Grimwood J."/>
            <person name="Lindquist E."/>
            <person name="Lucas S."/>
            <person name="Grigoriev I.V."/>
            <person name="Schmitt R."/>
            <person name="Kirk D."/>
            <person name="Rokhsar D.S."/>
        </authorList>
    </citation>
    <scope>NUCLEOTIDE SEQUENCE [LARGE SCALE GENOMIC DNA]</scope>
    <source>
        <strain evidence="3">f. Nagariensis / Eve</strain>
    </source>
</reference>
<accession>D8UGK5</accession>
<dbReference type="InParanoid" id="D8UGK5"/>
<proteinExistence type="predicted"/>
<evidence type="ECO:0000313" key="3">
    <source>
        <dbReference type="Proteomes" id="UP000001058"/>
    </source>
</evidence>
<name>D8UGK5_VOLCA</name>
<organism evidence="3">
    <name type="scientific">Volvox carteri f. nagariensis</name>
    <dbReference type="NCBI Taxonomy" id="3068"/>
    <lineage>
        <taxon>Eukaryota</taxon>
        <taxon>Viridiplantae</taxon>
        <taxon>Chlorophyta</taxon>
        <taxon>core chlorophytes</taxon>
        <taxon>Chlorophyceae</taxon>
        <taxon>CS clade</taxon>
        <taxon>Chlamydomonadales</taxon>
        <taxon>Volvocaceae</taxon>
        <taxon>Volvox</taxon>
    </lineage>
</organism>
<gene>
    <name evidence="2" type="ORF">VOLCADRAFT_98907</name>
</gene>
<dbReference type="RefSeq" id="XP_002957786.1">
    <property type="nucleotide sequence ID" value="XM_002957740.1"/>
</dbReference>
<dbReference type="AlphaFoldDB" id="D8UGK5"/>